<dbReference type="PANTHER" id="PTHR33529">
    <property type="entry name" value="SLR0882 PROTEIN-RELATED"/>
    <property type="match status" value="1"/>
</dbReference>
<proteinExistence type="predicted"/>
<keyword evidence="6" id="KW-0175">Coiled coil</keyword>
<dbReference type="GO" id="GO:0043190">
    <property type="term" value="C:ATP-binding cassette (ABC) transporter complex"/>
    <property type="evidence" value="ECO:0007669"/>
    <property type="project" value="TreeGrafter"/>
</dbReference>
<feature type="transmembrane region" description="Helical" evidence="7">
    <location>
        <begin position="12"/>
        <end position="36"/>
    </location>
</feature>
<keyword evidence="5 7" id="KW-0472">Membrane</keyword>
<dbReference type="OrthoDB" id="1096108at2"/>
<dbReference type="STRING" id="681398.PJIAN_3562"/>
<dbReference type="AlphaFoldDB" id="A0A161LER6"/>
<feature type="transmembrane region" description="Helical" evidence="7">
    <location>
        <begin position="56"/>
        <end position="81"/>
    </location>
</feature>
<sequence>MRILKRIDSYTLANFIRLFSATFFICLFVFLMQFLWKYVDDMVGKGLGITVLAEFFMYAAVSLVPLALPMSIMLASLMSYGNMGEQLELLAMKSAGVSLFRIMRPLIIVISMVCVGAFFFSNYVLPKSQTKMFTLLLSMRQKSPELEIPTGEFYKGISGYTLFVGGKDLKGQLLKNVIVYDFSNGFSNASVMLADSGRLVMSSDKHFLTFSLYSGESFENLQQQQTMTPETKVPYRREIFSRKQIIIDFDASFTRFNESLLKNEQISKNVIELNHTIDSLNKEIKQIIKNRTVVNNQNQYLNRINHVPFHQATAKNFKFEKYNTDTLFMSLSLDEKKNAVSNALSEVSRARGEMTFSNMDIKEKQMNIRRHSIEWHRKFALSFACLIFFFIGVPLGAIIRKGGFGMPVVISVLMFIFYYIIDNAGTKMAREGFWPAWRGMWLSSAILLPIGIFLTYKAVGDSVIMNPDAYLQLIKTGRKRLAGYLQQGKRYVNHRLRKNSKN</sequence>
<dbReference type="Pfam" id="PF03739">
    <property type="entry name" value="LptF_LptG"/>
    <property type="match status" value="1"/>
</dbReference>
<accession>A0A161LER6</accession>
<evidence type="ECO:0000256" key="3">
    <source>
        <dbReference type="ARBA" id="ARBA00022692"/>
    </source>
</evidence>
<feature type="transmembrane region" description="Helical" evidence="7">
    <location>
        <begin position="404"/>
        <end position="421"/>
    </location>
</feature>
<evidence type="ECO:0000256" key="7">
    <source>
        <dbReference type="SAM" id="Phobius"/>
    </source>
</evidence>
<comment type="subcellular location">
    <subcellularLocation>
        <location evidence="1">Cell membrane</location>
        <topology evidence="1">Multi-pass membrane protein</topology>
    </subcellularLocation>
</comment>
<evidence type="ECO:0000313" key="9">
    <source>
        <dbReference type="Proteomes" id="UP000076586"/>
    </source>
</evidence>
<evidence type="ECO:0000256" key="4">
    <source>
        <dbReference type="ARBA" id="ARBA00022989"/>
    </source>
</evidence>
<feature type="coiled-coil region" evidence="6">
    <location>
        <begin position="263"/>
        <end position="297"/>
    </location>
</feature>
<gene>
    <name evidence="8" type="ORF">PJIAN_3562</name>
</gene>
<keyword evidence="9" id="KW-1185">Reference proteome</keyword>
<reference evidence="9" key="1">
    <citation type="submission" date="2016-04" db="EMBL/GenBank/DDBJ databases">
        <title>Draft genome sequence of Paludibacter jiangxiensis strain NM7.</title>
        <authorList>
            <person name="Qiu Y."/>
            <person name="Matsuura N."/>
            <person name="Ohashi A."/>
            <person name="Tourlousse M.D."/>
            <person name="Sekiguchi Y."/>
        </authorList>
    </citation>
    <scope>NUCLEOTIDE SEQUENCE [LARGE SCALE GENOMIC DNA]</scope>
    <source>
        <strain evidence="9">NM7</strain>
    </source>
</reference>
<protein>
    <submittedName>
        <fullName evidence="8">Lipopolysaccharide export system permease protein</fullName>
    </submittedName>
</protein>
<dbReference type="EMBL" id="BDCR01000003">
    <property type="protein sequence ID" value="GAT63245.1"/>
    <property type="molecule type" value="Genomic_DNA"/>
</dbReference>
<dbReference type="GO" id="GO:0015920">
    <property type="term" value="P:lipopolysaccharide transport"/>
    <property type="evidence" value="ECO:0007669"/>
    <property type="project" value="TreeGrafter"/>
</dbReference>
<keyword evidence="2" id="KW-1003">Cell membrane</keyword>
<keyword evidence="4 7" id="KW-1133">Transmembrane helix</keyword>
<evidence type="ECO:0000256" key="1">
    <source>
        <dbReference type="ARBA" id="ARBA00004651"/>
    </source>
</evidence>
<dbReference type="InterPro" id="IPR005495">
    <property type="entry name" value="LptG/LptF_permease"/>
</dbReference>
<evidence type="ECO:0000313" key="8">
    <source>
        <dbReference type="EMBL" id="GAT63245.1"/>
    </source>
</evidence>
<organism evidence="8 9">
    <name type="scientific">Paludibacter jiangxiensis</name>
    <dbReference type="NCBI Taxonomy" id="681398"/>
    <lineage>
        <taxon>Bacteria</taxon>
        <taxon>Pseudomonadati</taxon>
        <taxon>Bacteroidota</taxon>
        <taxon>Bacteroidia</taxon>
        <taxon>Bacteroidales</taxon>
        <taxon>Paludibacteraceae</taxon>
        <taxon>Paludibacter</taxon>
    </lineage>
</organism>
<feature type="transmembrane region" description="Helical" evidence="7">
    <location>
        <begin position="102"/>
        <end position="125"/>
    </location>
</feature>
<name>A0A161LER6_9BACT</name>
<dbReference type="RefSeq" id="WP_068704239.1">
    <property type="nucleotide sequence ID" value="NZ_BDCR01000003.1"/>
</dbReference>
<evidence type="ECO:0000256" key="5">
    <source>
        <dbReference type="ARBA" id="ARBA00023136"/>
    </source>
</evidence>
<evidence type="ECO:0000256" key="6">
    <source>
        <dbReference type="SAM" id="Coils"/>
    </source>
</evidence>
<keyword evidence="3 7" id="KW-0812">Transmembrane</keyword>
<feature type="transmembrane region" description="Helical" evidence="7">
    <location>
        <begin position="441"/>
        <end position="459"/>
    </location>
</feature>
<feature type="transmembrane region" description="Helical" evidence="7">
    <location>
        <begin position="379"/>
        <end position="397"/>
    </location>
</feature>
<reference evidence="9" key="2">
    <citation type="journal article" date="2017" name="Genome Announc.">
        <title>Draft genome sequence of Paludibacter jiangxiensis NM7(T), a propionate-producing fermentative bacterium.</title>
        <authorList>
            <person name="Qiu Y.-L."/>
            <person name="Tourlousse D.M."/>
            <person name="Matsuura N."/>
            <person name="Ohashi A."/>
            <person name="Sekiguchi Y."/>
        </authorList>
    </citation>
    <scope>NUCLEOTIDE SEQUENCE [LARGE SCALE GENOMIC DNA]</scope>
    <source>
        <strain evidence="9">NM7</strain>
    </source>
</reference>
<dbReference type="PANTHER" id="PTHR33529:SF6">
    <property type="entry name" value="YJGP_YJGQ FAMILY PERMEASE"/>
    <property type="match status" value="1"/>
</dbReference>
<dbReference type="Proteomes" id="UP000076586">
    <property type="component" value="Unassembled WGS sequence"/>
</dbReference>
<comment type="caution">
    <text evidence="8">The sequence shown here is derived from an EMBL/GenBank/DDBJ whole genome shotgun (WGS) entry which is preliminary data.</text>
</comment>
<evidence type="ECO:0000256" key="2">
    <source>
        <dbReference type="ARBA" id="ARBA00022475"/>
    </source>
</evidence>